<proteinExistence type="predicted"/>
<accession>A0A023X603</accession>
<dbReference type="EMBL" id="JAWXXX010000001">
    <property type="protein sequence ID" value="MDX5895021.1"/>
    <property type="molecule type" value="Genomic_DNA"/>
</dbReference>
<dbReference type="eggNOG" id="COG3153">
    <property type="taxonomic scope" value="Bacteria"/>
</dbReference>
<evidence type="ECO:0000259" key="1">
    <source>
        <dbReference type="PROSITE" id="PS51186"/>
    </source>
</evidence>
<dbReference type="EMBL" id="CP007514">
    <property type="protein sequence ID" value="AHY47616.1"/>
    <property type="molecule type" value="Genomic_DNA"/>
</dbReference>
<dbReference type="KEGG" id="rrd:RradSPS_2333"/>
<sequence>MPEAEVRVRPVRDERDLLAVREVHTLAFGRVEEARLVLRLHAAEAAPVSLLAACGDRAVGHGLFSPASVEGSGTRVVGLAPLGVLPAFQGRGVGSAIVRAGLGACREAGFVAVVVLGEPVFYARFGFERASERGLGNEYGADREFMALELVPGGLDGVRGTVRYRPEFGWM</sequence>
<evidence type="ECO:0000313" key="2">
    <source>
        <dbReference type="EMBL" id="AHY47616.1"/>
    </source>
</evidence>
<dbReference type="HOGENOM" id="CLU_081840_3_2_11"/>
<evidence type="ECO:0000313" key="3">
    <source>
        <dbReference type="EMBL" id="MDX5895021.1"/>
    </source>
</evidence>
<dbReference type="Pfam" id="PF00583">
    <property type="entry name" value="Acetyltransf_1"/>
    <property type="match status" value="1"/>
</dbReference>
<dbReference type="Proteomes" id="UP001281130">
    <property type="component" value="Unassembled WGS sequence"/>
</dbReference>
<keyword evidence="3" id="KW-0012">Acyltransferase</keyword>
<keyword evidence="4" id="KW-1185">Reference proteome</keyword>
<dbReference type="InterPro" id="IPR016181">
    <property type="entry name" value="Acyl_CoA_acyltransferase"/>
</dbReference>
<dbReference type="PATRIC" id="fig|42256.3.peg.2376"/>
<organism evidence="2 4">
    <name type="scientific">Rubrobacter radiotolerans</name>
    <name type="common">Arthrobacter radiotolerans</name>
    <dbReference type="NCBI Taxonomy" id="42256"/>
    <lineage>
        <taxon>Bacteria</taxon>
        <taxon>Bacillati</taxon>
        <taxon>Actinomycetota</taxon>
        <taxon>Rubrobacteria</taxon>
        <taxon>Rubrobacterales</taxon>
        <taxon>Rubrobacteraceae</taxon>
        <taxon>Rubrobacter</taxon>
    </lineage>
</organism>
<dbReference type="GO" id="GO:0016747">
    <property type="term" value="F:acyltransferase activity, transferring groups other than amino-acyl groups"/>
    <property type="evidence" value="ECO:0007669"/>
    <property type="project" value="InterPro"/>
</dbReference>
<dbReference type="CDD" id="cd04301">
    <property type="entry name" value="NAT_SF"/>
    <property type="match status" value="1"/>
</dbReference>
<reference evidence="2 4" key="1">
    <citation type="submission" date="2014-03" db="EMBL/GenBank/DDBJ databases">
        <title>Complete genome sequence of the Radio-Resistant Rubrobacter radiotolerans RSPS-4.</title>
        <authorList>
            <person name="Egas C.C."/>
            <person name="Barroso C.C."/>
            <person name="Froufe H.J.C."/>
            <person name="Pacheco J.J."/>
            <person name="Albuquerque L.L."/>
            <person name="da Costa M.M.S."/>
        </authorList>
    </citation>
    <scope>NUCLEOTIDE SEQUENCE [LARGE SCALE GENOMIC DNA]</scope>
    <source>
        <strain evidence="2 4">RSPS-4</strain>
    </source>
</reference>
<dbReference type="SUPFAM" id="SSF55729">
    <property type="entry name" value="Acyl-CoA N-acyltransferases (Nat)"/>
    <property type="match status" value="1"/>
</dbReference>
<dbReference type="Proteomes" id="UP000025229">
    <property type="component" value="Chromosome"/>
</dbReference>
<reference evidence="3" key="2">
    <citation type="submission" date="2023-11" db="EMBL/GenBank/DDBJ databases">
        <title>MicrobeMod: A computational toolkit for identifying prokaryotic methylation and restriction-modification with nanopore sequencing.</title>
        <authorList>
            <person name="Crits-Christoph A."/>
            <person name="Kang S.C."/>
            <person name="Lee H."/>
            <person name="Ostrov N."/>
        </authorList>
    </citation>
    <scope>NUCLEOTIDE SEQUENCE</scope>
    <source>
        <strain evidence="3">ATCC 51242</strain>
    </source>
</reference>
<dbReference type="RefSeq" id="WP_084263955.1">
    <property type="nucleotide sequence ID" value="NZ_CP007514.1"/>
</dbReference>
<name>A0A023X603_RUBRA</name>
<dbReference type="InterPro" id="IPR000182">
    <property type="entry name" value="GNAT_dom"/>
</dbReference>
<protein>
    <submittedName>
        <fullName evidence="3">N-acetyltransferase</fullName>
        <ecNumber evidence="3">2.3.1.-</ecNumber>
    </submittedName>
    <submittedName>
        <fullName evidence="2">Putative acetyltransferase</fullName>
    </submittedName>
</protein>
<dbReference type="Gene3D" id="3.40.630.30">
    <property type="match status" value="1"/>
</dbReference>
<dbReference type="PROSITE" id="PS51186">
    <property type="entry name" value="GNAT"/>
    <property type="match status" value="1"/>
</dbReference>
<dbReference type="OrthoDB" id="9797178at2"/>
<dbReference type="AlphaFoldDB" id="A0A023X603"/>
<evidence type="ECO:0000313" key="4">
    <source>
        <dbReference type="Proteomes" id="UP000025229"/>
    </source>
</evidence>
<dbReference type="EC" id="2.3.1.-" evidence="3"/>
<gene>
    <name evidence="2" type="ORF">RradSPS_2333</name>
    <name evidence="3" type="ORF">SIL72_13425</name>
</gene>
<keyword evidence="2" id="KW-0808">Transferase</keyword>
<feature type="domain" description="N-acetyltransferase" evidence="1">
    <location>
        <begin position="6"/>
        <end position="149"/>
    </location>
</feature>